<name>B5U4W4_9CAUD</name>
<evidence type="ECO:0000313" key="3">
    <source>
        <dbReference type="Proteomes" id="UP000002183"/>
    </source>
</evidence>
<dbReference type="EMBL" id="FJ174691">
    <property type="protein sequence ID" value="ACI12504.1"/>
    <property type="molecule type" value="Genomic_DNA"/>
</dbReference>
<dbReference type="Proteomes" id="UP000002183">
    <property type="component" value="Segment"/>
</dbReference>
<sequence length="225" mass="25353">MPVEKTSTGYTVQLRPDVQQKVGKLMAENGFTTPVWEPEAVTGTDSGWHLYLNALIRAVRHVEDKCPKHFPNPAYKIQIRYLNPSTGWALPWRTISRDGGAITEPGWYAITPIGSIDGNDHNFAVAHGPYRYRRASGIAVAWIRNFYGENGNRYQAEFWQGPATEKDIEIIRSAEHTVGGGIPVPGTEIHEVAIDRRDGRTLWEHKYPHTGPVTEGAKPVRWEDR</sequence>
<organism evidence="2 3">
    <name type="scientific">Mycobacterium phage Konstantine</name>
    <dbReference type="NCBI Taxonomy" id="563121"/>
    <lineage>
        <taxon>Viruses</taxon>
        <taxon>Duplodnaviria</taxon>
        <taxon>Heunggongvirae</taxon>
        <taxon>Uroviricota</taxon>
        <taxon>Caudoviricetes</taxon>
        <taxon>Konstantinevirus</taxon>
        <taxon>Konstantinevirus konstantine</taxon>
    </lineage>
</organism>
<accession>B5U4W4</accession>
<evidence type="ECO:0000256" key="1">
    <source>
        <dbReference type="SAM" id="MobiDB-lite"/>
    </source>
</evidence>
<dbReference type="GeneID" id="6940790"/>
<dbReference type="RefSeq" id="YP_002242146.1">
    <property type="nucleotide sequence ID" value="NC_011292.1"/>
</dbReference>
<proteinExistence type="predicted"/>
<evidence type="ECO:0000313" key="2">
    <source>
        <dbReference type="EMBL" id="ACI12504.1"/>
    </source>
</evidence>
<feature type="region of interest" description="Disordered" evidence="1">
    <location>
        <begin position="205"/>
        <end position="225"/>
    </location>
</feature>
<protein>
    <submittedName>
        <fullName evidence="2">Uncharacterized protein</fullName>
    </submittedName>
</protein>
<reference evidence="2 3" key="1">
    <citation type="submission" date="2008-09" db="EMBL/GenBank/DDBJ databases">
        <authorList>
            <person name="Tantoco A.T."/>
            <person name="Edgar R.H."/>
            <person name="Ko C."/>
            <person name="Chambers R.A."/>
            <person name="Jacobs-Sera D."/>
            <person name="Hendrix R.W."/>
            <person name="Hatfull G.F."/>
        </authorList>
    </citation>
    <scope>NUCLEOTIDE SEQUENCE [LARGE SCALE GENOMIC DNA]</scope>
</reference>
<gene>
    <name evidence="2" type="primary">89</name>
    <name evidence="2" type="ORF">KONSTANTINE_89</name>
</gene>
<dbReference type="KEGG" id="vg:6940790"/>
<keyword evidence="3" id="KW-1185">Reference proteome</keyword>